<accession>I2Q661</accession>
<proteinExistence type="predicted"/>
<feature type="transmembrane region" description="Helical" evidence="1">
    <location>
        <begin position="267"/>
        <end position="287"/>
    </location>
</feature>
<feature type="transmembrane region" description="Helical" evidence="1">
    <location>
        <begin position="15"/>
        <end position="34"/>
    </location>
</feature>
<dbReference type="eggNOG" id="ENOG50314BY">
    <property type="taxonomic scope" value="Bacteria"/>
</dbReference>
<dbReference type="HOGENOM" id="CLU_709266_0_0_7"/>
<feature type="transmembrane region" description="Helical" evidence="1">
    <location>
        <begin position="77"/>
        <end position="99"/>
    </location>
</feature>
<protein>
    <submittedName>
        <fullName evidence="2">Uncharacterized protein</fullName>
    </submittedName>
</protein>
<feature type="transmembrane region" description="Helical" evidence="1">
    <location>
        <begin position="153"/>
        <end position="174"/>
    </location>
</feature>
<dbReference type="OrthoDB" id="5461411at2"/>
<feature type="transmembrane region" description="Helical" evidence="1">
    <location>
        <begin position="46"/>
        <end position="65"/>
    </location>
</feature>
<keyword evidence="1" id="KW-1133">Transmembrane helix</keyword>
<feature type="transmembrane region" description="Helical" evidence="1">
    <location>
        <begin position="299"/>
        <end position="320"/>
    </location>
</feature>
<feature type="transmembrane region" description="Helical" evidence="1">
    <location>
        <begin position="180"/>
        <end position="199"/>
    </location>
</feature>
<feature type="transmembrane region" description="Helical" evidence="1">
    <location>
        <begin position="211"/>
        <end position="229"/>
    </location>
</feature>
<feature type="transmembrane region" description="Helical" evidence="1">
    <location>
        <begin position="119"/>
        <end position="141"/>
    </location>
</feature>
<gene>
    <name evidence="2" type="ORF">DesU5LDRAFT_3646</name>
</gene>
<keyword evidence="1" id="KW-0472">Membrane</keyword>
<reference evidence="2" key="1">
    <citation type="submission" date="2011-11" db="EMBL/GenBank/DDBJ databases">
        <title>Improved High-Quality Draft sequence of Desulfovibrio sp. U5L.</title>
        <authorList>
            <consortium name="US DOE Joint Genome Institute"/>
            <person name="Lucas S."/>
            <person name="Han J."/>
            <person name="Lapidus A."/>
            <person name="Cheng J.-F."/>
            <person name="Goodwin L."/>
            <person name="Pitluck S."/>
            <person name="Peters L."/>
            <person name="Ovchinnikova G."/>
            <person name="Held B."/>
            <person name="Detter J.C."/>
            <person name="Han C."/>
            <person name="Tapia R."/>
            <person name="Land M."/>
            <person name="Hauser L."/>
            <person name="Kyrpides N."/>
            <person name="Ivanova N."/>
            <person name="Pagani I."/>
            <person name="Gabster J."/>
            <person name="Walker C."/>
            <person name="Stolyar S."/>
            <person name="Stahl D."/>
            <person name="Arkin A."/>
            <person name="Dehal P."/>
            <person name="Hazen T."/>
            <person name="Woyke T."/>
        </authorList>
    </citation>
    <scope>NUCLEOTIDE SEQUENCE [LARGE SCALE GENOMIC DNA]</scope>
    <source>
        <strain evidence="2">U5L</strain>
    </source>
</reference>
<organism evidence="2">
    <name type="scientific">Desulfovibrio sp. U5L</name>
    <dbReference type="NCBI Taxonomy" id="596152"/>
    <lineage>
        <taxon>Bacteria</taxon>
        <taxon>Pseudomonadati</taxon>
        <taxon>Thermodesulfobacteriota</taxon>
        <taxon>Desulfovibrionia</taxon>
        <taxon>Desulfovibrionales</taxon>
        <taxon>Desulfovibrionaceae</taxon>
        <taxon>Desulfovibrio</taxon>
    </lineage>
</organism>
<evidence type="ECO:0000313" key="2">
    <source>
        <dbReference type="EMBL" id="EIG55267.1"/>
    </source>
</evidence>
<keyword evidence="1" id="KW-0812">Transmembrane</keyword>
<dbReference type="EMBL" id="JH600068">
    <property type="protein sequence ID" value="EIG55267.1"/>
    <property type="molecule type" value="Genomic_DNA"/>
</dbReference>
<feature type="transmembrane region" description="Helical" evidence="1">
    <location>
        <begin position="326"/>
        <end position="346"/>
    </location>
</feature>
<sequence>MTHPSDQAGHTGRPLPAAIALGFAGTALACLLLRELLLLFCGNTLAMAASLAVLPLAMAAGTVLCRRRPAGRDPADLLAPLLGFLALCLPATLALVSIVRPGLARLAGTALSPLAVLGSGLVAFLPVGLCLGVGLTLVADVAGRKAGAPAARLPLPLAVPLAGVFGALFVQFVAIPKLSPLNACLDVGIGCAVAGLLCAAGAPGGRRLETWLSLLALLFVLLLPVSGLIDARLQAFAWQCPIGDIPATPRAAQALARQEAPGRPSPAGLPTGLAVAALLAGATVALGDRERLPGLSPDAARAAAAGLAEAAAFLALPLLYDLSAGALFVHLPALAAAFLAGEALAVREGLRRREPSGPPAPGLAPPCPAALAGAAAGCVLVPLVTALFS</sequence>
<feature type="transmembrane region" description="Helical" evidence="1">
    <location>
        <begin position="367"/>
        <end position="388"/>
    </location>
</feature>
<dbReference type="AlphaFoldDB" id="I2Q661"/>
<dbReference type="STRING" id="596152.DesU5LDRAFT_3646"/>
<evidence type="ECO:0000256" key="1">
    <source>
        <dbReference type="SAM" id="Phobius"/>
    </source>
</evidence>
<name>I2Q661_9BACT</name>